<dbReference type="Proteomes" id="UP001491310">
    <property type="component" value="Unassembled WGS sequence"/>
</dbReference>
<dbReference type="EMBL" id="JALJOT010000007">
    <property type="protein sequence ID" value="KAK9908654.1"/>
    <property type="molecule type" value="Genomic_DNA"/>
</dbReference>
<feature type="compositionally biased region" description="Low complexity" evidence="1">
    <location>
        <begin position="404"/>
        <end position="415"/>
    </location>
</feature>
<feature type="region of interest" description="Disordered" evidence="1">
    <location>
        <begin position="277"/>
        <end position="296"/>
    </location>
</feature>
<name>A0ABR2YNU9_9CHLO</name>
<organism evidence="2 3">
    <name type="scientific">Coccomyxa subellipsoidea</name>
    <dbReference type="NCBI Taxonomy" id="248742"/>
    <lineage>
        <taxon>Eukaryota</taxon>
        <taxon>Viridiplantae</taxon>
        <taxon>Chlorophyta</taxon>
        <taxon>core chlorophytes</taxon>
        <taxon>Trebouxiophyceae</taxon>
        <taxon>Trebouxiophyceae incertae sedis</taxon>
        <taxon>Coccomyxaceae</taxon>
        <taxon>Coccomyxa</taxon>
    </lineage>
</organism>
<comment type="caution">
    <text evidence="2">The sequence shown here is derived from an EMBL/GenBank/DDBJ whole genome shotgun (WGS) entry which is preliminary data.</text>
</comment>
<evidence type="ECO:0000313" key="2">
    <source>
        <dbReference type="EMBL" id="KAK9908654.1"/>
    </source>
</evidence>
<accession>A0ABR2YNU9</accession>
<feature type="region of interest" description="Disordered" evidence="1">
    <location>
        <begin position="317"/>
        <end position="352"/>
    </location>
</feature>
<protein>
    <submittedName>
        <fullName evidence="2">Uncharacterized protein</fullName>
    </submittedName>
</protein>
<feature type="region of interest" description="Disordered" evidence="1">
    <location>
        <begin position="404"/>
        <end position="438"/>
    </location>
</feature>
<proteinExistence type="predicted"/>
<sequence length="562" mass="60676">MASAFFPSIDSENVGGCHREVKVRCEDHDRYNGTSNRKKNFPSSRRSLWDRTPLSSAIHLTSKECLPAIKLHKANEWKRAQACGSFSWDLNCTATGDNTPEFIYGTGHGTVQEALLLESYGAAGASGGDPVADLERHAASACDNTCPLSQVVRLKASVGANGGQVTVRAAAPSATVTLVRDPHVWAACIRFLLSKHLLDKAIQPDLAFLVLVYAFGEGPYPACYEAKVALDGHQLPLATFCVRARPALRTGCASFTLDLAHAGKASIPIHTACTPDAGKRNNDTEEGCDESNTQHSNPLFEKRFLEQHYRKAAVPCGEKTDRMEQKAKLDGPVSKSTDMRASESDIEGPATPACDVHKASVAAAPKQPLSTLDAAMLQRQVDLLKEQLEALRVHLQAQGHGAAAPAQAKYHAAQQELQPSGRAVRSPGNASDLSSAASLDSDVDDDLASFPLESPAASLQHLGGADFLHIINPYSSPPWRQQHAVIRAVEPDLDFFSDSEDDVEMARLEKKYNIVHHLPEQRKPTARSAAALEGVLEVLQCSRWPSADASCHISVHGQRGRM</sequence>
<feature type="compositionally biased region" description="Basic and acidic residues" evidence="1">
    <location>
        <begin position="318"/>
        <end position="329"/>
    </location>
</feature>
<gene>
    <name evidence="2" type="ORF">WJX75_001057</name>
</gene>
<keyword evidence="3" id="KW-1185">Reference proteome</keyword>
<evidence type="ECO:0000313" key="3">
    <source>
        <dbReference type="Proteomes" id="UP001491310"/>
    </source>
</evidence>
<evidence type="ECO:0000256" key="1">
    <source>
        <dbReference type="SAM" id="MobiDB-lite"/>
    </source>
</evidence>
<reference evidence="2 3" key="1">
    <citation type="journal article" date="2024" name="Nat. Commun.">
        <title>Phylogenomics reveals the evolutionary origins of lichenization in chlorophyte algae.</title>
        <authorList>
            <person name="Puginier C."/>
            <person name="Libourel C."/>
            <person name="Otte J."/>
            <person name="Skaloud P."/>
            <person name="Haon M."/>
            <person name="Grisel S."/>
            <person name="Petersen M."/>
            <person name="Berrin J.G."/>
            <person name="Delaux P.M."/>
            <person name="Dal Grande F."/>
            <person name="Keller J."/>
        </authorList>
    </citation>
    <scope>NUCLEOTIDE SEQUENCE [LARGE SCALE GENOMIC DNA]</scope>
    <source>
        <strain evidence="2 3">SAG 216-7</strain>
    </source>
</reference>